<dbReference type="Proteomes" id="UP001165064">
    <property type="component" value="Unassembled WGS sequence"/>
</dbReference>
<evidence type="ECO:0000313" key="1">
    <source>
        <dbReference type="EMBL" id="GME87286.1"/>
    </source>
</evidence>
<name>A0ACB5TFC1_AMBMO</name>
<organism evidence="1 2">
    <name type="scientific">Ambrosiozyma monospora</name>
    <name type="common">Yeast</name>
    <name type="synonym">Endomycopsis monosporus</name>
    <dbReference type="NCBI Taxonomy" id="43982"/>
    <lineage>
        <taxon>Eukaryota</taxon>
        <taxon>Fungi</taxon>
        <taxon>Dikarya</taxon>
        <taxon>Ascomycota</taxon>
        <taxon>Saccharomycotina</taxon>
        <taxon>Pichiomycetes</taxon>
        <taxon>Pichiales</taxon>
        <taxon>Pichiaceae</taxon>
        <taxon>Ambrosiozyma</taxon>
    </lineage>
</organism>
<dbReference type="EMBL" id="BSXS01007093">
    <property type="protein sequence ID" value="GME87286.1"/>
    <property type="molecule type" value="Genomic_DNA"/>
</dbReference>
<reference evidence="1" key="1">
    <citation type="submission" date="2023-04" db="EMBL/GenBank/DDBJ databases">
        <title>Ambrosiozyma monospora NBRC 10751.</title>
        <authorList>
            <person name="Ichikawa N."/>
            <person name="Sato H."/>
            <person name="Tonouchi N."/>
        </authorList>
    </citation>
    <scope>NUCLEOTIDE SEQUENCE</scope>
    <source>
        <strain evidence="1">NBRC 10751</strain>
    </source>
</reference>
<accession>A0ACB5TFC1</accession>
<keyword evidence="2" id="KW-1185">Reference proteome</keyword>
<comment type="caution">
    <text evidence="1">The sequence shown here is derived from an EMBL/GenBank/DDBJ whole genome shotgun (WGS) entry which is preliminary data.</text>
</comment>
<gene>
    <name evidence="1" type="ORF">Amon02_000817100</name>
</gene>
<protein>
    <submittedName>
        <fullName evidence="1">Unnamed protein product</fullName>
    </submittedName>
</protein>
<sequence>MISHRILNYPTLTKRTFTTCIPLLQSKKSRKNVWNLPDLDKLPGGLNGKVYNIKDWTAVLREKDKKEQNPQIKHLKPPPEGWRKNKNLPMYMREKYAIREKQLKNQLDLSRTKKLSRQAMQTIRELHAQYPEDLPVPKLAEYFKVSEVAMKKILKSKWKPTPKEAEKRQRKWEERYFELSSKGMVSAELMKFFEDKEEQLGMVIPDFLKARLLYHYTEYGFDSLKDNFDQLNKSKAEIVELKAQRTQS</sequence>
<proteinExistence type="predicted"/>
<evidence type="ECO:0000313" key="2">
    <source>
        <dbReference type="Proteomes" id="UP001165064"/>
    </source>
</evidence>